<dbReference type="Gene3D" id="2.60.40.380">
    <property type="entry name" value="Purple acid phosphatase-like, N-terminal"/>
    <property type="match status" value="1"/>
</dbReference>
<dbReference type="Gene3D" id="3.60.21.70">
    <property type="entry name" value="PhoD-like phosphatase"/>
    <property type="match status" value="1"/>
</dbReference>
<feature type="domain" description="Phospholipase D N-terminal" evidence="2">
    <location>
        <begin position="40"/>
        <end position="127"/>
    </location>
</feature>
<evidence type="ECO:0000313" key="3">
    <source>
        <dbReference type="EMBL" id="MDO1559599.1"/>
    </source>
</evidence>
<dbReference type="PROSITE" id="PS51257">
    <property type="entry name" value="PROKAR_LIPOPROTEIN"/>
    <property type="match status" value="1"/>
</dbReference>
<dbReference type="InterPro" id="IPR029052">
    <property type="entry name" value="Metallo-depent_PP-like"/>
</dbReference>
<organism evidence="3 4">
    <name type="scientific">Peiella sedimenti</name>
    <dbReference type="NCBI Taxonomy" id="3061083"/>
    <lineage>
        <taxon>Bacteria</taxon>
        <taxon>Pseudomonadati</taxon>
        <taxon>Pseudomonadota</taxon>
        <taxon>Alphaproteobacteria</taxon>
        <taxon>Caulobacterales</taxon>
        <taxon>Caulobacteraceae</taxon>
        <taxon>Peiella</taxon>
    </lineage>
</organism>
<comment type="caution">
    <text evidence="3">The sequence shown here is derived from an EMBL/GenBank/DDBJ whole genome shotgun (WGS) entry which is preliminary data.</text>
</comment>
<dbReference type="SUPFAM" id="SSF56300">
    <property type="entry name" value="Metallo-dependent phosphatases"/>
    <property type="match status" value="1"/>
</dbReference>
<evidence type="ECO:0000259" key="1">
    <source>
        <dbReference type="Pfam" id="PF09423"/>
    </source>
</evidence>
<reference evidence="3" key="1">
    <citation type="submission" date="2023-07" db="EMBL/GenBank/DDBJ databases">
        <title>Brevundimonas soil sp. nov., isolated from the soil of chemical plant.</title>
        <authorList>
            <person name="Wu N."/>
        </authorList>
    </citation>
    <scope>NUCLEOTIDE SEQUENCE</scope>
    <source>
        <strain evidence="3">XZ-24</strain>
    </source>
</reference>
<dbReference type="RefSeq" id="WP_302110027.1">
    <property type="nucleotide sequence ID" value="NZ_JAUKTR010000003.1"/>
</dbReference>
<dbReference type="InterPro" id="IPR032093">
    <property type="entry name" value="PhoD_N"/>
</dbReference>
<dbReference type="PANTHER" id="PTHR43606">
    <property type="entry name" value="PHOSPHATASE, PUTATIVE (AFU_ORTHOLOGUE AFUA_6G08710)-RELATED"/>
    <property type="match status" value="1"/>
</dbReference>
<evidence type="ECO:0000313" key="4">
    <source>
        <dbReference type="Proteomes" id="UP001169063"/>
    </source>
</evidence>
<sequence>MAMTLNRRQLGVALGGALGGTAAACAAPGRPLQAEGRFLHGVASGDPATDGVLLWTRLTTDAPEADLVWEISGDDSFARILKRGRAVASAARDHTVKVEVDGLRPGREYRYRFRCGDQVSPMGRTRTLPEAGDASAVRLAVASCALYSHGYFNAYEAIANLGEVHAVLHLGDYIYEYASGPRDYGAARAAELGRMVDPPHETVTLADYRRRHAQVKADPQAQAAHARCAWIVTFDDHEITNDPWTDGAQNHQPDEGDWAARKAAALQAWFEWMPIRDRGPNLALAARRAFRFGRTASLHMLETRLLARSEQLEFPDDAGDATAVAAFRQALESPARSLLGPEQLTWLEAGLGEAVRDAVAWQLLGQQTPIGRQSGVDLIDSVPPETLAGLSNFARNRIRQMALRKRQGLPQNTDDWGGYPAERERLYAAAGRAGANLVVLTGDSHANWVHDLHDAGGRRAGTELGATAISSPPPSLSRLVPGMDMAAAMTAQNPEVLFAHFGERGFLDVTLTPERAEARFVGVSTLESRAFETREVARFEIRPGQPPRRLA</sequence>
<dbReference type="Proteomes" id="UP001169063">
    <property type="component" value="Unassembled WGS sequence"/>
</dbReference>
<name>A0ABT8SM89_9CAUL</name>
<gene>
    <name evidence="3" type="ORF">Q0812_09185</name>
</gene>
<dbReference type="EMBL" id="JAUKTR010000003">
    <property type="protein sequence ID" value="MDO1559599.1"/>
    <property type="molecule type" value="Genomic_DNA"/>
</dbReference>
<dbReference type="InterPro" id="IPR038607">
    <property type="entry name" value="PhoD-like_sf"/>
</dbReference>
<dbReference type="PANTHER" id="PTHR43606:SF2">
    <property type="entry name" value="ALKALINE PHOSPHATASE FAMILY PROTEIN (AFU_ORTHOLOGUE AFUA_5G03860)"/>
    <property type="match status" value="1"/>
</dbReference>
<evidence type="ECO:0000259" key="2">
    <source>
        <dbReference type="Pfam" id="PF16655"/>
    </source>
</evidence>
<dbReference type="Pfam" id="PF16655">
    <property type="entry name" value="PhoD_N"/>
    <property type="match status" value="1"/>
</dbReference>
<accession>A0ABT8SM89</accession>
<protein>
    <submittedName>
        <fullName evidence="3">Alkaline phosphatase D family protein</fullName>
    </submittedName>
</protein>
<keyword evidence="4" id="KW-1185">Reference proteome</keyword>
<dbReference type="CDD" id="cd07389">
    <property type="entry name" value="MPP_PhoD"/>
    <property type="match status" value="1"/>
</dbReference>
<feature type="domain" description="PhoD-like phosphatase metallophosphatase" evidence="1">
    <location>
        <begin position="139"/>
        <end position="520"/>
    </location>
</feature>
<dbReference type="InterPro" id="IPR052900">
    <property type="entry name" value="Phospholipid_Metab_Enz"/>
</dbReference>
<proteinExistence type="predicted"/>
<dbReference type="InterPro" id="IPR018946">
    <property type="entry name" value="PhoD-like_MPP"/>
</dbReference>
<dbReference type="Pfam" id="PF09423">
    <property type="entry name" value="PhoD"/>
    <property type="match status" value="1"/>
</dbReference>